<dbReference type="Gene3D" id="3.40.50.620">
    <property type="entry name" value="HUPs"/>
    <property type="match status" value="1"/>
</dbReference>
<dbReference type="Pfam" id="PF02698">
    <property type="entry name" value="DUF218"/>
    <property type="match status" value="1"/>
</dbReference>
<keyword evidence="1" id="KW-0472">Membrane</keyword>
<dbReference type="GO" id="GO:0043164">
    <property type="term" value="P:Gram-negative-bacterium-type cell wall biogenesis"/>
    <property type="evidence" value="ECO:0007669"/>
    <property type="project" value="TreeGrafter"/>
</dbReference>
<accession>A0A1G8LME9</accession>
<evidence type="ECO:0000259" key="2">
    <source>
        <dbReference type="Pfam" id="PF02698"/>
    </source>
</evidence>
<evidence type="ECO:0000313" key="4">
    <source>
        <dbReference type="Proteomes" id="UP000199050"/>
    </source>
</evidence>
<dbReference type="AlphaFoldDB" id="A0A1G8LME9"/>
<dbReference type="GO" id="GO:0005886">
    <property type="term" value="C:plasma membrane"/>
    <property type="evidence" value="ECO:0007669"/>
    <property type="project" value="TreeGrafter"/>
</dbReference>
<dbReference type="Proteomes" id="UP000199050">
    <property type="component" value="Unassembled WGS sequence"/>
</dbReference>
<gene>
    <name evidence="3" type="ORF">SAMN05216192_106177</name>
</gene>
<dbReference type="PANTHER" id="PTHR30336:SF4">
    <property type="entry name" value="ENVELOPE BIOGENESIS FACTOR ELYC"/>
    <property type="match status" value="1"/>
</dbReference>
<dbReference type="EMBL" id="FNDX01000006">
    <property type="protein sequence ID" value="SDI56637.1"/>
    <property type="molecule type" value="Genomic_DNA"/>
</dbReference>
<dbReference type="PANTHER" id="PTHR30336">
    <property type="entry name" value="INNER MEMBRANE PROTEIN, PROBABLE PERMEASE"/>
    <property type="match status" value="1"/>
</dbReference>
<dbReference type="GO" id="GO:0000270">
    <property type="term" value="P:peptidoglycan metabolic process"/>
    <property type="evidence" value="ECO:0007669"/>
    <property type="project" value="TreeGrafter"/>
</dbReference>
<evidence type="ECO:0000313" key="3">
    <source>
        <dbReference type="EMBL" id="SDI56637.1"/>
    </source>
</evidence>
<sequence length="271" mass="29596">MRPHGTIRLQLVYLYQKGKAVIFLIYFIKFIYSFILPPGLFVLLLTAAALWIWRKNRRPAVTLLVITLLLYLSMTPLMSSLLMGSLERKYSPPSRIDGDVIVVLGGGATSGTPDIDGEGNLYGPAANRLLTAARLYRETGLPLLFTGGQVFADSGNEADIAKRQLIGLGIPAEDILTENQSLNTEQNAEFTAALMKEHGLSRPVLVTSAFHIARGMEEFRSAGLSPQAYPSDYRVSRIGSFTLSKLFPSPGSMESTGVALKEYLGLLAARL</sequence>
<dbReference type="InterPro" id="IPR003848">
    <property type="entry name" value="DUF218"/>
</dbReference>
<feature type="domain" description="DUF218" evidence="2">
    <location>
        <begin position="99"/>
        <end position="265"/>
    </location>
</feature>
<protein>
    <submittedName>
        <fullName evidence="3">Uncharacterized SAM-binding protein YcdF, DUF218 family</fullName>
    </submittedName>
</protein>
<keyword evidence="1" id="KW-0812">Transmembrane</keyword>
<feature type="transmembrane region" description="Helical" evidence="1">
    <location>
        <begin position="60"/>
        <end position="83"/>
    </location>
</feature>
<organism evidence="3 4">
    <name type="scientific">Paenibacillus typhae</name>
    <dbReference type="NCBI Taxonomy" id="1174501"/>
    <lineage>
        <taxon>Bacteria</taxon>
        <taxon>Bacillati</taxon>
        <taxon>Bacillota</taxon>
        <taxon>Bacilli</taxon>
        <taxon>Bacillales</taxon>
        <taxon>Paenibacillaceae</taxon>
        <taxon>Paenibacillus</taxon>
    </lineage>
</organism>
<reference evidence="4" key="1">
    <citation type="submission" date="2016-10" db="EMBL/GenBank/DDBJ databases">
        <authorList>
            <person name="Varghese N."/>
            <person name="Submissions S."/>
        </authorList>
    </citation>
    <scope>NUCLEOTIDE SEQUENCE [LARGE SCALE GENOMIC DNA]</scope>
    <source>
        <strain evidence="4">CGMCC 1.11012</strain>
    </source>
</reference>
<dbReference type="InterPro" id="IPR051599">
    <property type="entry name" value="Cell_Envelope_Assoc"/>
</dbReference>
<dbReference type="InterPro" id="IPR014729">
    <property type="entry name" value="Rossmann-like_a/b/a_fold"/>
</dbReference>
<evidence type="ECO:0000256" key="1">
    <source>
        <dbReference type="SAM" id="Phobius"/>
    </source>
</evidence>
<keyword evidence="1" id="KW-1133">Transmembrane helix</keyword>
<dbReference type="STRING" id="1174501.SAMN05216192_106177"/>
<proteinExistence type="predicted"/>
<feature type="transmembrane region" description="Helical" evidence="1">
    <location>
        <begin position="20"/>
        <end position="53"/>
    </location>
</feature>
<keyword evidence="4" id="KW-1185">Reference proteome</keyword>
<name>A0A1G8LME9_9BACL</name>
<dbReference type="CDD" id="cd06259">
    <property type="entry name" value="YdcF-like"/>
    <property type="match status" value="1"/>
</dbReference>